<keyword evidence="2" id="KW-1185">Reference proteome</keyword>
<dbReference type="Proteomes" id="UP000247569">
    <property type="component" value="Unassembled WGS sequence"/>
</dbReference>
<comment type="caution">
    <text evidence="1">The sequence shown here is derived from an EMBL/GenBank/DDBJ whole genome shotgun (WGS) entry which is preliminary data.</text>
</comment>
<organism evidence="1 2">
    <name type="scientific">Nocardia tenerifensis</name>
    <dbReference type="NCBI Taxonomy" id="228006"/>
    <lineage>
        <taxon>Bacteria</taxon>
        <taxon>Bacillati</taxon>
        <taxon>Actinomycetota</taxon>
        <taxon>Actinomycetes</taxon>
        <taxon>Mycobacteriales</taxon>
        <taxon>Nocardiaceae</taxon>
        <taxon>Nocardia</taxon>
    </lineage>
</organism>
<evidence type="ECO:0000313" key="1">
    <source>
        <dbReference type="EMBL" id="PXX70985.1"/>
    </source>
</evidence>
<sequence>MNSRRVTAIMSIFRKKPPATDERSGTPIDADEQDRLRRRLLGGYYGGNDGI</sequence>
<name>A0A318KDL7_9NOCA</name>
<gene>
    <name evidence="1" type="ORF">DFR70_101406</name>
</gene>
<protein>
    <submittedName>
        <fullName evidence="1">Uncharacterized protein</fullName>
    </submittedName>
</protein>
<dbReference type="AlphaFoldDB" id="A0A318KDL7"/>
<reference evidence="1 2" key="1">
    <citation type="submission" date="2018-05" db="EMBL/GenBank/DDBJ databases">
        <title>Genomic Encyclopedia of Type Strains, Phase IV (KMG-IV): sequencing the most valuable type-strain genomes for metagenomic binning, comparative biology and taxonomic classification.</title>
        <authorList>
            <person name="Goeker M."/>
        </authorList>
    </citation>
    <scope>NUCLEOTIDE SEQUENCE [LARGE SCALE GENOMIC DNA]</scope>
    <source>
        <strain evidence="1 2">DSM 44704</strain>
    </source>
</reference>
<dbReference type="RefSeq" id="WP_157195663.1">
    <property type="nucleotide sequence ID" value="NZ_QJKF01000001.1"/>
</dbReference>
<evidence type="ECO:0000313" key="2">
    <source>
        <dbReference type="Proteomes" id="UP000247569"/>
    </source>
</evidence>
<dbReference type="EMBL" id="QJKF01000001">
    <property type="protein sequence ID" value="PXX70985.1"/>
    <property type="molecule type" value="Genomic_DNA"/>
</dbReference>
<proteinExistence type="predicted"/>
<accession>A0A318KDL7</accession>